<evidence type="ECO:0000313" key="8">
    <source>
        <dbReference type="EMBL" id="RXI03082.1"/>
    </source>
</evidence>
<gene>
    <name evidence="8" type="ORF">DVH24_003160</name>
</gene>
<comment type="caution">
    <text evidence="8">The sequence shown here is derived from an EMBL/GenBank/DDBJ whole genome shotgun (WGS) entry which is preliminary data.</text>
</comment>
<dbReference type="GO" id="GO:0005886">
    <property type="term" value="C:plasma membrane"/>
    <property type="evidence" value="ECO:0007669"/>
    <property type="project" value="UniProtKB-SubCell"/>
</dbReference>
<protein>
    <recommendedName>
        <fullName evidence="7">Choline transporter-like protein</fullName>
    </recommendedName>
</protein>
<keyword evidence="9" id="KW-1185">Reference proteome</keyword>
<dbReference type="PANTHER" id="PTHR12385">
    <property type="entry name" value="CHOLINE TRANSPORTER-LIKE (SLC FAMILY 44)"/>
    <property type="match status" value="1"/>
</dbReference>
<feature type="transmembrane region" description="Helical" evidence="7">
    <location>
        <begin position="268"/>
        <end position="290"/>
    </location>
</feature>
<keyword evidence="6" id="KW-0325">Glycoprotein</keyword>
<keyword evidence="3 7" id="KW-0812">Transmembrane</keyword>
<accession>A0A498KC82</accession>
<dbReference type="Proteomes" id="UP000290289">
    <property type="component" value="Chromosome 3"/>
</dbReference>
<feature type="transmembrane region" description="Helical" evidence="7">
    <location>
        <begin position="323"/>
        <end position="347"/>
    </location>
</feature>
<feature type="transmembrane region" description="Helical" evidence="7">
    <location>
        <begin position="631"/>
        <end position="656"/>
    </location>
</feature>
<keyword evidence="4 7" id="KW-1133">Transmembrane helix</keyword>
<dbReference type="Gramene" id="mRNA:MD03G0186700">
    <property type="protein sequence ID" value="mRNA:MD03G0186700"/>
    <property type="gene ID" value="MD03G0186700"/>
</dbReference>
<evidence type="ECO:0000256" key="6">
    <source>
        <dbReference type="ARBA" id="ARBA00023180"/>
    </source>
</evidence>
<keyword evidence="5 7" id="KW-0472">Membrane</keyword>
<dbReference type="EMBL" id="RDQH01000329">
    <property type="protein sequence ID" value="RXI03082.1"/>
    <property type="molecule type" value="Genomic_DNA"/>
</dbReference>
<evidence type="ECO:0000256" key="7">
    <source>
        <dbReference type="RuleBase" id="RU368066"/>
    </source>
</evidence>
<reference evidence="8 9" key="1">
    <citation type="submission" date="2018-10" db="EMBL/GenBank/DDBJ databases">
        <title>A high-quality apple genome assembly.</title>
        <authorList>
            <person name="Hu J."/>
        </authorList>
    </citation>
    <scope>NUCLEOTIDE SEQUENCE [LARGE SCALE GENOMIC DNA]</scope>
    <source>
        <strain evidence="9">cv. HFTH1</strain>
        <tissue evidence="8">Young leaf</tissue>
    </source>
</reference>
<comment type="function">
    <text evidence="7">Choline transporter.</text>
</comment>
<feature type="transmembrane region" description="Helical" evidence="7">
    <location>
        <begin position="452"/>
        <end position="471"/>
    </location>
</feature>
<sequence length="709" mass="79591">MRGPMGAVIGRYPPSDGSAQMGSIIRHNRKCRDLVFLVIFIAFWVAMIVNSSFGFNQGNPLRLTYGLDYKGNVCGDKHAKPGLHELELKYWLNPNQVYLSGLKDNQFKLANARSICLMDCPTPSVDSLSWVCDYPDGDIRLKMGDWIDRNYDYYEFLTPEMRNTSLQLQGPCYPVIFPSVNVYWTCQFIARPSNVSLRHWQQMGGVNINEDIIIDKSIHKAINSRASVFKRYMADIGKAWPVLIVCGGILPLFLSVIWLLLIRHFVAAMPWITVGLFNILMIAVTMFYYLKAGWIGNDGISPIIGEHDPYIRITGRELHHIRVVAVIMTFIMVVAVLTSIAIVRRILMATSVLKASHVAAKVIGEAQALIIFPVIPYTILAIFYMFWFSAAFHLLSSGQVVQNDCNLNCCAYDLVSKRVNCDHCCGYSIHYTPHIGVSILFHLFGGYWATQFFIACSSTVIAGSVASYYWARGETSPEIPFLPVFASMRRLARYNLGSVALGSLIVSFVESIRFMLESIRRRIKVGGTTPNNWFGRAVYHTSRFCLMCIEWTIRSANRNAYIMIAITGKSFCNASAIATDLILNNILRIGRVNVIGDVILFLGKLCVSLSTALFAFLMLDTHKYKSAHNKITSPLFPVLVCWGLGYVVATLFFGVVEMSIDTIILSYCQDSEEHQGTAQYAPPLLIETLNDQNEMQRLTQGPQSNSLDV</sequence>
<evidence type="ECO:0000256" key="1">
    <source>
        <dbReference type="ARBA" id="ARBA00004141"/>
    </source>
</evidence>
<organism evidence="8 9">
    <name type="scientific">Malus domestica</name>
    <name type="common">Apple</name>
    <name type="synonym">Pyrus malus</name>
    <dbReference type="NCBI Taxonomy" id="3750"/>
    <lineage>
        <taxon>Eukaryota</taxon>
        <taxon>Viridiplantae</taxon>
        <taxon>Streptophyta</taxon>
        <taxon>Embryophyta</taxon>
        <taxon>Tracheophyta</taxon>
        <taxon>Spermatophyta</taxon>
        <taxon>Magnoliopsida</taxon>
        <taxon>eudicotyledons</taxon>
        <taxon>Gunneridae</taxon>
        <taxon>Pentapetalae</taxon>
        <taxon>rosids</taxon>
        <taxon>fabids</taxon>
        <taxon>Rosales</taxon>
        <taxon>Rosaceae</taxon>
        <taxon>Amygdaloideae</taxon>
        <taxon>Maleae</taxon>
        <taxon>Malus</taxon>
    </lineage>
</organism>
<dbReference type="PANTHER" id="PTHR12385:SF14">
    <property type="entry name" value="CHOLINE TRANSPORTER-LIKE 2"/>
    <property type="match status" value="1"/>
</dbReference>
<dbReference type="Pfam" id="PF04515">
    <property type="entry name" value="Choline_transpo"/>
    <property type="match status" value="1"/>
</dbReference>
<proteinExistence type="inferred from homology"/>
<comment type="subcellular location">
    <subcellularLocation>
        <location evidence="7">Cell membrane</location>
        <topology evidence="7">Multi-pass membrane protein</topology>
    </subcellularLocation>
    <subcellularLocation>
        <location evidence="1">Membrane</location>
        <topology evidence="1">Multi-pass membrane protein</topology>
    </subcellularLocation>
</comment>
<feature type="transmembrane region" description="Helical" evidence="7">
    <location>
        <begin position="367"/>
        <end position="387"/>
    </location>
</feature>
<dbReference type="AlphaFoldDB" id="A0A498KC82"/>
<feature type="transmembrane region" description="Helical" evidence="7">
    <location>
        <begin position="239"/>
        <end position="262"/>
    </location>
</feature>
<feature type="transmembrane region" description="Helical" evidence="7">
    <location>
        <begin position="598"/>
        <end position="619"/>
    </location>
</feature>
<feature type="transmembrane region" description="Helical" evidence="7">
    <location>
        <begin position="34"/>
        <end position="55"/>
    </location>
</feature>
<evidence type="ECO:0000256" key="2">
    <source>
        <dbReference type="ARBA" id="ARBA00007168"/>
    </source>
</evidence>
<dbReference type="InterPro" id="IPR007603">
    <property type="entry name" value="Choline_transptr-like"/>
</dbReference>
<evidence type="ECO:0000256" key="4">
    <source>
        <dbReference type="ARBA" id="ARBA00022989"/>
    </source>
</evidence>
<evidence type="ECO:0000313" key="9">
    <source>
        <dbReference type="Proteomes" id="UP000290289"/>
    </source>
</evidence>
<evidence type="ECO:0000256" key="3">
    <source>
        <dbReference type="ARBA" id="ARBA00022692"/>
    </source>
</evidence>
<comment type="similarity">
    <text evidence="2 7">Belongs to the CTL (choline transporter-like) family.</text>
</comment>
<dbReference type="GO" id="GO:0022857">
    <property type="term" value="F:transmembrane transporter activity"/>
    <property type="evidence" value="ECO:0007669"/>
    <property type="project" value="UniProtKB-UniRule"/>
</dbReference>
<name>A0A498KC82_MALDO</name>
<evidence type="ECO:0000256" key="5">
    <source>
        <dbReference type="ARBA" id="ARBA00023136"/>
    </source>
</evidence>